<organism evidence="2 3">
    <name type="scientific">Parelaphostrongylus tenuis</name>
    <name type="common">Meningeal worm</name>
    <dbReference type="NCBI Taxonomy" id="148309"/>
    <lineage>
        <taxon>Eukaryota</taxon>
        <taxon>Metazoa</taxon>
        <taxon>Ecdysozoa</taxon>
        <taxon>Nematoda</taxon>
        <taxon>Chromadorea</taxon>
        <taxon>Rhabditida</taxon>
        <taxon>Rhabditina</taxon>
        <taxon>Rhabditomorpha</taxon>
        <taxon>Strongyloidea</taxon>
        <taxon>Metastrongylidae</taxon>
        <taxon>Parelaphostrongylus</taxon>
    </lineage>
</organism>
<reference evidence="2" key="1">
    <citation type="submission" date="2021-06" db="EMBL/GenBank/DDBJ databases">
        <title>Parelaphostrongylus tenuis whole genome reference sequence.</title>
        <authorList>
            <person name="Garwood T.J."/>
            <person name="Larsen P.A."/>
            <person name="Fountain-Jones N.M."/>
            <person name="Garbe J.R."/>
            <person name="Macchietto M.G."/>
            <person name="Kania S.A."/>
            <person name="Gerhold R.W."/>
            <person name="Richards J.E."/>
            <person name="Wolf T.M."/>
        </authorList>
    </citation>
    <scope>NUCLEOTIDE SEQUENCE</scope>
    <source>
        <strain evidence="2">MNPRO001-30</strain>
        <tissue evidence="2">Meninges</tissue>
    </source>
</reference>
<gene>
    <name evidence="2" type="ORF">KIN20_007349</name>
</gene>
<proteinExistence type="predicted"/>
<accession>A0AAD5QLY8</accession>
<evidence type="ECO:0000313" key="2">
    <source>
        <dbReference type="EMBL" id="KAJ1351356.1"/>
    </source>
</evidence>
<keyword evidence="3" id="KW-1185">Reference proteome</keyword>
<sequence length="90" mass="9940">MPDKISRRITSPRLAGKPKAHPASQALAPTHQKKKKDKVNEGTYGLHNDFQNISTQSVDPSDQSSNDFTTQGMKRFASLRRGAELTTMSV</sequence>
<evidence type="ECO:0000313" key="3">
    <source>
        <dbReference type="Proteomes" id="UP001196413"/>
    </source>
</evidence>
<feature type="region of interest" description="Disordered" evidence="1">
    <location>
        <begin position="1"/>
        <end position="69"/>
    </location>
</feature>
<name>A0AAD5QLY8_PARTN</name>
<dbReference type="Proteomes" id="UP001196413">
    <property type="component" value="Unassembled WGS sequence"/>
</dbReference>
<comment type="caution">
    <text evidence="2">The sequence shown here is derived from an EMBL/GenBank/DDBJ whole genome shotgun (WGS) entry which is preliminary data.</text>
</comment>
<dbReference type="EMBL" id="JAHQIW010001056">
    <property type="protein sequence ID" value="KAJ1351356.1"/>
    <property type="molecule type" value="Genomic_DNA"/>
</dbReference>
<feature type="compositionally biased region" description="Polar residues" evidence="1">
    <location>
        <begin position="49"/>
        <end position="69"/>
    </location>
</feature>
<dbReference type="AlphaFoldDB" id="A0AAD5QLY8"/>
<protein>
    <submittedName>
        <fullName evidence="2">Uncharacterized protein</fullName>
    </submittedName>
</protein>
<evidence type="ECO:0000256" key="1">
    <source>
        <dbReference type="SAM" id="MobiDB-lite"/>
    </source>
</evidence>